<comment type="caution">
    <text evidence="6">The sequence shown here is derived from an EMBL/GenBank/DDBJ whole genome shotgun (WGS) entry which is preliminary data.</text>
</comment>
<dbReference type="GO" id="GO:0012505">
    <property type="term" value="C:endomembrane system"/>
    <property type="evidence" value="ECO:0007669"/>
    <property type="project" value="UniProtKB-SubCell"/>
</dbReference>
<accession>A0A7X2XFL8</accession>
<comment type="subcellular location">
    <subcellularLocation>
        <location evidence="1">Endomembrane system</location>
        <topology evidence="1">Multi-pass membrane protein</topology>
    </subcellularLocation>
</comment>
<dbReference type="Gene3D" id="1.20.5.420">
    <property type="entry name" value="Immunoglobulin FC, subunit C"/>
    <property type="match status" value="1"/>
</dbReference>
<feature type="transmembrane region" description="Helical" evidence="5">
    <location>
        <begin position="232"/>
        <end position="254"/>
    </location>
</feature>
<feature type="transmembrane region" description="Helical" evidence="5">
    <location>
        <begin position="266"/>
        <end position="287"/>
    </location>
</feature>
<feature type="transmembrane region" description="Helical" evidence="5">
    <location>
        <begin position="170"/>
        <end position="194"/>
    </location>
</feature>
<dbReference type="GO" id="GO:0005384">
    <property type="term" value="F:manganese ion transmembrane transporter activity"/>
    <property type="evidence" value="ECO:0007669"/>
    <property type="project" value="InterPro"/>
</dbReference>
<evidence type="ECO:0000313" key="6">
    <source>
        <dbReference type="EMBL" id="MTT75836.1"/>
    </source>
</evidence>
<evidence type="ECO:0000256" key="2">
    <source>
        <dbReference type="ARBA" id="ARBA00022692"/>
    </source>
</evidence>
<keyword evidence="2 5" id="KW-0812">Transmembrane</keyword>
<dbReference type="InterPro" id="IPR039376">
    <property type="entry name" value="Ferritin_CCC1_N"/>
</dbReference>
<keyword evidence="3 5" id="KW-1133">Transmembrane helix</keyword>
<protein>
    <submittedName>
        <fullName evidence="6">Rubrerythrin family protein</fullName>
    </submittedName>
</protein>
<dbReference type="AlphaFoldDB" id="A0A7X2XFL8"/>
<evidence type="ECO:0000313" key="7">
    <source>
        <dbReference type="EMBL" id="MTU03898.1"/>
    </source>
</evidence>
<evidence type="ECO:0000256" key="5">
    <source>
        <dbReference type="SAM" id="Phobius"/>
    </source>
</evidence>
<dbReference type="OrthoDB" id="9781287at2"/>
<dbReference type="GO" id="GO:0030026">
    <property type="term" value="P:intracellular manganese ion homeostasis"/>
    <property type="evidence" value="ECO:0007669"/>
    <property type="project" value="InterPro"/>
</dbReference>
<feature type="transmembrane region" description="Helical" evidence="5">
    <location>
        <begin position="206"/>
        <end position="226"/>
    </location>
</feature>
<dbReference type="CDD" id="cd01044">
    <property type="entry name" value="Ferritin_CCC1_N"/>
    <property type="match status" value="1"/>
</dbReference>
<dbReference type="InterPro" id="IPR009078">
    <property type="entry name" value="Ferritin-like_SF"/>
</dbReference>
<keyword evidence="4 5" id="KW-0472">Membrane</keyword>
<evidence type="ECO:0000256" key="1">
    <source>
        <dbReference type="ARBA" id="ARBA00004127"/>
    </source>
</evidence>
<dbReference type="Proteomes" id="UP000443070">
    <property type="component" value="Unassembled WGS sequence"/>
</dbReference>
<sequence length="295" mass="33346">MPEIKPLSPEIKKRVLQMQQNELTEYHIYTKVAGFVKNPENKATLLKIANEEHRHYQIWETFTKEKVQPIQWKVWWYTFLSVIFGYTFALKLMEGNEGDAAYNYEDIAAEIPQAQKIAEDEERHEQKLLAILDEERLQYVGSMVLGLNDALVELTGTLAGLTLALQNTKLIALSGLITGVSATLSMASSEFLSARSEGREDAFKSCVYTGIAYCITVALLVLPYLVFDDEHYLHALGTMLVTVVLIILVFTYYISVAKDLDFKKRFWEMALISLSVAAFSFVIGLLVKEALGIDI</sequence>
<dbReference type="Pfam" id="PF01988">
    <property type="entry name" value="VIT1"/>
    <property type="match status" value="1"/>
</dbReference>
<dbReference type="Proteomes" id="UP000484547">
    <property type="component" value="Unassembled WGS sequence"/>
</dbReference>
<evidence type="ECO:0000313" key="8">
    <source>
        <dbReference type="Proteomes" id="UP000443070"/>
    </source>
</evidence>
<dbReference type="EMBL" id="WNBM01000003">
    <property type="protein sequence ID" value="MTT75836.1"/>
    <property type="molecule type" value="Genomic_DNA"/>
</dbReference>
<organism evidence="6 9">
    <name type="scientific">Phascolarctobacterium faecium</name>
    <dbReference type="NCBI Taxonomy" id="33025"/>
    <lineage>
        <taxon>Bacteria</taxon>
        <taxon>Bacillati</taxon>
        <taxon>Bacillota</taxon>
        <taxon>Negativicutes</taxon>
        <taxon>Acidaminococcales</taxon>
        <taxon>Acidaminococcaceae</taxon>
        <taxon>Phascolarctobacterium</taxon>
    </lineage>
</organism>
<dbReference type="EMBL" id="WNBW01000003">
    <property type="protein sequence ID" value="MTU03898.1"/>
    <property type="molecule type" value="Genomic_DNA"/>
</dbReference>
<dbReference type="RefSeq" id="WP_155163899.1">
    <property type="nucleotide sequence ID" value="NZ_CAKVRS010000007.1"/>
</dbReference>
<evidence type="ECO:0000256" key="3">
    <source>
        <dbReference type="ARBA" id="ARBA00022989"/>
    </source>
</evidence>
<dbReference type="SUPFAM" id="SSF47240">
    <property type="entry name" value="Ferritin-like"/>
    <property type="match status" value="1"/>
</dbReference>
<keyword evidence="8" id="KW-1185">Reference proteome</keyword>
<dbReference type="PANTHER" id="PTHR31851">
    <property type="entry name" value="FE(2+)/MN(2+) TRANSPORTER PCL1"/>
    <property type="match status" value="1"/>
</dbReference>
<gene>
    <name evidence="6" type="ORF">GMD11_06100</name>
    <name evidence="7" type="ORF">GMD18_05745</name>
</gene>
<dbReference type="InterPro" id="IPR008217">
    <property type="entry name" value="Ccc1_fam"/>
</dbReference>
<dbReference type="CDD" id="cd02431">
    <property type="entry name" value="Ferritin_CCC1_C"/>
    <property type="match status" value="1"/>
</dbReference>
<name>A0A7X2XFL8_9FIRM</name>
<reference evidence="8 9" key="1">
    <citation type="journal article" date="2019" name="Nat. Med.">
        <title>A library of human gut bacterial isolates paired with longitudinal multiomics data enables mechanistic microbiome research.</title>
        <authorList>
            <person name="Poyet M."/>
            <person name="Groussin M."/>
            <person name="Gibbons S.M."/>
            <person name="Avila-Pacheco J."/>
            <person name="Jiang X."/>
            <person name="Kearney S.M."/>
            <person name="Perrotta A.R."/>
            <person name="Berdy B."/>
            <person name="Zhao S."/>
            <person name="Lieberman T.D."/>
            <person name="Swanson P.K."/>
            <person name="Smith M."/>
            <person name="Roesemann S."/>
            <person name="Alexander J.E."/>
            <person name="Rich S.A."/>
            <person name="Livny J."/>
            <person name="Vlamakis H."/>
            <person name="Clish C."/>
            <person name="Bullock K."/>
            <person name="Deik A."/>
            <person name="Scott J."/>
            <person name="Pierce K.A."/>
            <person name="Xavier R.J."/>
            <person name="Alm E.J."/>
        </authorList>
    </citation>
    <scope>NUCLEOTIDE SEQUENCE [LARGE SCALE GENOMIC DNA]</scope>
    <source>
        <strain evidence="6 9">BIOML-A13</strain>
        <strain evidence="7 8">BIOML-A3</strain>
    </source>
</reference>
<evidence type="ECO:0000256" key="4">
    <source>
        <dbReference type="ARBA" id="ARBA00023136"/>
    </source>
</evidence>
<evidence type="ECO:0000313" key="9">
    <source>
        <dbReference type="Proteomes" id="UP000484547"/>
    </source>
</evidence>
<proteinExistence type="predicted"/>